<evidence type="ECO:0000256" key="1">
    <source>
        <dbReference type="SAM" id="MobiDB-lite"/>
    </source>
</evidence>
<sequence length="242" mass="27227">MAPDRSQKQQRGAHGGARAGAGRPRKDPTPKPPPPPRPRATQPPADTPQVAKWYQDLSQMSVPFNGIPLAQGTAEQNAALQRDLAFMTTMHNYLWGDRAPDIPVVVATDENTACLPWRPQYPHKMFALQGTDIHILIWGAPWAPECDFQAQLVLPGQEQTPLDPTAYKVEAQFCQRISTPNKWEPLFNQNRIYLFMGNGLLRFRVSKGQWTKLEYRERDYLVARTARIPGVVIPSGPIVHYA</sequence>
<dbReference type="Proteomes" id="UP000815677">
    <property type="component" value="Unassembled WGS sequence"/>
</dbReference>
<organism evidence="2 3">
    <name type="scientific">Mycena chlorophos</name>
    <name type="common">Agaric fungus</name>
    <name type="synonym">Agaricus chlorophos</name>
    <dbReference type="NCBI Taxonomy" id="658473"/>
    <lineage>
        <taxon>Eukaryota</taxon>
        <taxon>Fungi</taxon>
        <taxon>Dikarya</taxon>
        <taxon>Basidiomycota</taxon>
        <taxon>Agaricomycotina</taxon>
        <taxon>Agaricomycetes</taxon>
        <taxon>Agaricomycetidae</taxon>
        <taxon>Agaricales</taxon>
        <taxon>Marasmiineae</taxon>
        <taxon>Mycenaceae</taxon>
        <taxon>Mycena</taxon>
    </lineage>
</organism>
<proteinExistence type="predicted"/>
<gene>
    <name evidence="2" type="ORF">MCHLO_12580</name>
</gene>
<evidence type="ECO:0000313" key="3">
    <source>
        <dbReference type="Proteomes" id="UP000815677"/>
    </source>
</evidence>
<feature type="region of interest" description="Disordered" evidence="1">
    <location>
        <begin position="1"/>
        <end position="47"/>
    </location>
</feature>
<dbReference type="EMBL" id="DF849148">
    <property type="protein sequence ID" value="GAT55855.1"/>
    <property type="molecule type" value="Genomic_DNA"/>
</dbReference>
<keyword evidence="3" id="KW-1185">Reference proteome</keyword>
<protein>
    <submittedName>
        <fullName evidence="2">Uncharacterized protein</fullName>
    </submittedName>
</protein>
<name>A0ABQ0LXT3_MYCCL</name>
<accession>A0ABQ0LXT3</accession>
<evidence type="ECO:0000313" key="2">
    <source>
        <dbReference type="EMBL" id="GAT55855.1"/>
    </source>
</evidence>
<reference evidence="2" key="1">
    <citation type="submission" date="2014-09" db="EMBL/GenBank/DDBJ databases">
        <title>Genome sequence of the luminous mushroom Mycena chlorophos for searching fungal bioluminescence genes.</title>
        <authorList>
            <person name="Tanaka Y."/>
            <person name="Kasuga D."/>
            <person name="Oba Y."/>
            <person name="Hase S."/>
            <person name="Sato K."/>
            <person name="Oba Y."/>
            <person name="Sakakibara Y."/>
        </authorList>
    </citation>
    <scope>NUCLEOTIDE SEQUENCE</scope>
</reference>